<keyword evidence="3" id="KW-1185">Reference proteome</keyword>
<dbReference type="EMBL" id="JAYMYQ010000005">
    <property type="protein sequence ID" value="KAK7329187.1"/>
    <property type="molecule type" value="Genomic_DNA"/>
</dbReference>
<feature type="compositionally biased region" description="Polar residues" evidence="1">
    <location>
        <begin position="88"/>
        <end position="106"/>
    </location>
</feature>
<feature type="region of interest" description="Disordered" evidence="1">
    <location>
        <begin position="77"/>
        <end position="112"/>
    </location>
</feature>
<proteinExistence type="predicted"/>
<evidence type="ECO:0000313" key="2">
    <source>
        <dbReference type="EMBL" id="KAK7329187.1"/>
    </source>
</evidence>
<dbReference type="AlphaFoldDB" id="A0AAN9L4C1"/>
<evidence type="ECO:0000256" key="1">
    <source>
        <dbReference type="SAM" id="MobiDB-lite"/>
    </source>
</evidence>
<dbReference type="Proteomes" id="UP001367508">
    <property type="component" value="Unassembled WGS sequence"/>
</dbReference>
<protein>
    <submittedName>
        <fullName evidence="2">Uncharacterized protein</fullName>
    </submittedName>
</protein>
<name>A0AAN9L4C1_CANGL</name>
<accession>A0AAN9L4C1</accession>
<evidence type="ECO:0000313" key="3">
    <source>
        <dbReference type="Proteomes" id="UP001367508"/>
    </source>
</evidence>
<comment type="caution">
    <text evidence="2">The sequence shown here is derived from an EMBL/GenBank/DDBJ whole genome shotgun (WGS) entry which is preliminary data.</text>
</comment>
<sequence>MVPHQHHIPQVGMVVNNARYQIQRWETIYSLHNAIIEAEREYLAFFLGTEFLKPVSTFCYRIFYACGGSRTDFPFKPASHLSSRKPNEPSNKSPTKFFQASLSQMSHRAVSH</sequence>
<reference evidence="2 3" key="1">
    <citation type="submission" date="2024-01" db="EMBL/GenBank/DDBJ databases">
        <title>The genomes of 5 underutilized Papilionoideae crops provide insights into root nodulation and disease resistanc.</title>
        <authorList>
            <person name="Jiang F."/>
        </authorList>
    </citation>
    <scope>NUCLEOTIDE SEQUENCE [LARGE SCALE GENOMIC DNA]</scope>
    <source>
        <strain evidence="2">LVBAO_FW01</strain>
        <tissue evidence="2">Leaves</tissue>
    </source>
</reference>
<gene>
    <name evidence="2" type="ORF">VNO77_23337</name>
</gene>
<organism evidence="2 3">
    <name type="scientific">Canavalia gladiata</name>
    <name type="common">Sword bean</name>
    <name type="synonym">Dolichos gladiatus</name>
    <dbReference type="NCBI Taxonomy" id="3824"/>
    <lineage>
        <taxon>Eukaryota</taxon>
        <taxon>Viridiplantae</taxon>
        <taxon>Streptophyta</taxon>
        <taxon>Embryophyta</taxon>
        <taxon>Tracheophyta</taxon>
        <taxon>Spermatophyta</taxon>
        <taxon>Magnoliopsida</taxon>
        <taxon>eudicotyledons</taxon>
        <taxon>Gunneridae</taxon>
        <taxon>Pentapetalae</taxon>
        <taxon>rosids</taxon>
        <taxon>fabids</taxon>
        <taxon>Fabales</taxon>
        <taxon>Fabaceae</taxon>
        <taxon>Papilionoideae</taxon>
        <taxon>50 kb inversion clade</taxon>
        <taxon>NPAAA clade</taxon>
        <taxon>indigoferoid/millettioid clade</taxon>
        <taxon>Phaseoleae</taxon>
        <taxon>Canavalia</taxon>
    </lineage>
</organism>